<dbReference type="Pfam" id="PF00353">
    <property type="entry name" value="HemolysinCabind"/>
    <property type="match status" value="4"/>
</dbReference>
<dbReference type="Gene3D" id="2.150.10.10">
    <property type="entry name" value="Serralysin-like metalloprotease, C-terminal"/>
    <property type="match status" value="2"/>
</dbReference>
<keyword evidence="2" id="KW-0964">Secreted</keyword>
<dbReference type="InterPro" id="IPR050557">
    <property type="entry name" value="RTX_toxin/Mannuronan_C5-epim"/>
</dbReference>
<keyword evidence="5" id="KW-1185">Reference proteome</keyword>
<name>A0A2W7QW23_9RHOB</name>
<accession>A0A2W7QW23</accession>
<dbReference type="GO" id="GO:0005576">
    <property type="term" value="C:extracellular region"/>
    <property type="evidence" value="ECO:0007669"/>
    <property type="project" value="UniProtKB-SubCell"/>
</dbReference>
<evidence type="ECO:0000256" key="3">
    <source>
        <dbReference type="SAM" id="Phobius"/>
    </source>
</evidence>
<proteinExistence type="predicted"/>
<dbReference type="SUPFAM" id="SSF51120">
    <property type="entry name" value="beta-Roll"/>
    <property type="match status" value="3"/>
</dbReference>
<dbReference type="PRINTS" id="PR00313">
    <property type="entry name" value="CABNDNGRPT"/>
</dbReference>
<evidence type="ECO:0000313" key="4">
    <source>
        <dbReference type="EMBL" id="PZX45799.1"/>
    </source>
</evidence>
<dbReference type="PANTHER" id="PTHR38340:SF1">
    <property type="entry name" value="S-LAYER PROTEIN"/>
    <property type="match status" value="1"/>
</dbReference>
<comment type="subcellular location">
    <subcellularLocation>
        <location evidence="1">Secreted</location>
    </subcellularLocation>
</comment>
<dbReference type="GO" id="GO:0005509">
    <property type="term" value="F:calcium ion binding"/>
    <property type="evidence" value="ECO:0007669"/>
    <property type="project" value="InterPro"/>
</dbReference>
<evidence type="ECO:0000256" key="1">
    <source>
        <dbReference type="ARBA" id="ARBA00004613"/>
    </source>
</evidence>
<evidence type="ECO:0008006" key="6">
    <source>
        <dbReference type="Google" id="ProtNLM"/>
    </source>
</evidence>
<sequence>MVFFVDSGKNPLKALAFLDSNMNTGFIFALFGIGALFAFSDFFSGSGSDEKTDTPPQDDDKATPALPAGTAGDDLLFSAGGEVLEGFGGNDTLITFGDSTLMGGEGDDTLVSYGGGAVLTGDEGEDTFVIKPLPLGANNALLDKNGQPVAPTVINDFSPDADRLVLDLRGSSFPLFDDDTVTLTGVPAPDGEGLMVQVDGVDVVQLSGYGGGDMQAALEALATDFGALDVIGAEFQFPETEEERIARTGIGNRGDNLIIAQGGLDEIRGLQGNDTLVGFTGPGVSLFGASGDDVLVAFGNDSAFGGSGDDILIGDYLIASDGPQVLDGGYGQDVLISHGGSVMTGGPGADIFVISPAGIDDDGNFMAADGTPLPVSTITDFDTERDTLVLDLQKSSEASVATWAIAATGKYDSSRPDPVFGSEVEISVVATDDGSMVLVDGIEFVGLQGLTPEEVVAGVDIQVQGAEYTFALPENVALPGTLIEPGLSQLPDDSDDFKEPTYYLGNDYAGDVFIPERAAIDLTLYQGDLSVTIEENGTVLIEDANAESFSLTMASVTQISIGEGQNTVDASASGALVSVYVASFGTDNTIIGGSGSTRIISFAGEAYIEVGSGATVVQAYSGNDTIVGGTGTLEVFTADDGNAFVSDAFGEITNLYQAGPTIIEAVDAAVSGSIGVGDKLALGEGPNNIIVYGLSPADLGPALITGFDPDPSGFNSFEYIGVFSELAPDGGSPAPTAVLEERGDDLFVVENGRDMVHIVNLSLEDVQRMPADRFDVSQNFFRAENA</sequence>
<comment type="caution">
    <text evidence="4">The sequence shown here is derived from an EMBL/GenBank/DDBJ whole genome shotgun (WGS) entry which is preliminary data.</text>
</comment>
<keyword evidence="3" id="KW-0812">Transmembrane</keyword>
<protein>
    <recommendedName>
        <fullName evidence="6">Hemolysin type calcium-binding protein</fullName>
    </recommendedName>
</protein>
<dbReference type="EMBL" id="QKZQ01000005">
    <property type="protein sequence ID" value="PZX45799.1"/>
    <property type="molecule type" value="Genomic_DNA"/>
</dbReference>
<evidence type="ECO:0000313" key="5">
    <source>
        <dbReference type="Proteomes" id="UP000249364"/>
    </source>
</evidence>
<evidence type="ECO:0000256" key="2">
    <source>
        <dbReference type="ARBA" id="ARBA00022525"/>
    </source>
</evidence>
<dbReference type="AlphaFoldDB" id="A0A2W7QW23"/>
<organism evidence="4 5">
    <name type="scientific">Roseinatronobacter thiooxidans</name>
    <dbReference type="NCBI Taxonomy" id="121821"/>
    <lineage>
        <taxon>Bacteria</taxon>
        <taxon>Pseudomonadati</taxon>
        <taxon>Pseudomonadota</taxon>
        <taxon>Alphaproteobacteria</taxon>
        <taxon>Rhodobacterales</taxon>
        <taxon>Paracoccaceae</taxon>
        <taxon>Roseinatronobacter</taxon>
    </lineage>
</organism>
<keyword evidence="3" id="KW-1133">Transmembrane helix</keyword>
<dbReference type="PANTHER" id="PTHR38340">
    <property type="entry name" value="S-LAYER PROTEIN"/>
    <property type="match status" value="1"/>
</dbReference>
<dbReference type="Proteomes" id="UP000249364">
    <property type="component" value="Unassembled WGS sequence"/>
</dbReference>
<keyword evidence="3" id="KW-0472">Membrane</keyword>
<reference evidence="4 5" key="1">
    <citation type="submission" date="2018-06" db="EMBL/GenBank/DDBJ databases">
        <title>Genomic Encyclopedia of Archaeal and Bacterial Type Strains, Phase II (KMG-II): from individual species to whole genera.</title>
        <authorList>
            <person name="Goeker M."/>
        </authorList>
    </citation>
    <scope>NUCLEOTIDE SEQUENCE [LARGE SCALE GENOMIC DNA]</scope>
    <source>
        <strain evidence="4 5">DSM 13087</strain>
    </source>
</reference>
<dbReference type="STRING" id="121821.GCA_001870675_00149"/>
<feature type="transmembrane region" description="Helical" evidence="3">
    <location>
        <begin position="25"/>
        <end position="43"/>
    </location>
</feature>
<dbReference type="InterPro" id="IPR001343">
    <property type="entry name" value="Hemolysn_Ca-bd"/>
</dbReference>
<gene>
    <name evidence="4" type="ORF">LY56_01360</name>
</gene>
<dbReference type="InterPro" id="IPR011049">
    <property type="entry name" value="Serralysin-like_metalloprot_C"/>
</dbReference>